<dbReference type="GO" id="GO:0006388">
    <property type="term" value="P:tRNA splicing, via endonucleolytic cleavage and ligation"/>
    <property type="evidence" value="ECO:0007669"/>
    <property type="project" value="TreeGrafter"/>
</dbReference>
<evidence type="ECO:0000256" key="2">
    <source>
        <dbReference type="ARBA" id="ARBA00012007"/>
    </source>
</evidence>
<protein>
    <recommendedName>
        <fullName evidence="2">2'-phosphotransferase</fullName>
        <ecNumber evidence="2">2.7.1.160</ecNumber>
    </recommendedName>
</protein>
<evidence type="ECO:0000256" key="3">
    <source>
        <dbReference type="ARBA" id="ARBA00047949"/>
    </source>
</evidence>
<dbReference type="PANTHER" id="PTHR12684:SF2">
    <property type="entry name" value="TRNA 2'-PHOSPHOTRANSFERASE 1"/>
    <property type="match status" value="1"/>
</dbReference>
<name>A0A7I8WCZ6_9ANNE</name>
<comment type="function">
    <text evidence="1">Catalyzes the last step of tRNA splicing, the transfer of the splice junction 2'-phosphate from ligated tRNA to NAD to produce ADP-ribose 1''-2'' cyclic phosphate.</text>
</comment>
<dbReference type="InterPro" id="IPR006553">
    <property type="entry name" value="Leu-rich_rpt_Cys-con_subtyp"/>
</dbReference>
<reference evidence="4 5" key="1">
    <citation type="submission" date="2020-08" db="EMBL/GenBank/DDBJ databases">
        <authorList>
            <person name="Hejnol A."/>
        </authorList>
    </citation>
    <scope>NUCLEOTIDE SEQUENCE [LARGE SCALE GENOMIC DNA]</scope>
</reference>
<dbReference type="SUPFAM" id="SSF56399">
    <property type="entry name" value="ADP-ribosylation"/>
    <property type="match status" value="1"/>
</dbReference>
<dbReference type="Gene3D" id="3.80.10.10">
    <property type="entry name" value="Ribonuclease Inhibitor"/>
    <property type="match status" value="1"/>
</dbReference>
<comment type="caution">
    <text evidence="4">The sequence shown here is derived from an EMBL/GenBank/DDBJ whole genome shotgun (WGS) entry which is preliminary data.</text>
</comment>
<evidence type="ECO:0000313" key="5">
    <source>
        <dbReference type="Proteomes" id="UP000549394"/>
    </source>
</evidence>
<sequence>MEEIQTLNSDSLDIDIANENRELIDRINKTSRKLTYLLRHGAVKEGLVIYGDGYVRLEDIMSLSLMKLTSWEDVKHTIKESTSFSGHRRFEEKIENDEMFVRASYGRYFERSPFHEGTKVIRLLERCLDYLLVNVQQYDFENFPDEYLINELIRRRKLKRRLNNKDLSSLLALTLEHLDLSGVYITEKTIKIILSKSPNIKFFSLDNCDFFLNDHFVERLLRGLPLLRNLNLANAKSLTDRSLYNISKYLKYINFLNIRGIENFTAEGLVHLVANNPNIDVIDAFSTKVFDEEHIDTFRLLLKNRKTCLICRGPSLEKVSITYQSEDQFNSDLS</sequence>
<dbReference type="PANTHER" id="PTHR12684">
    <property type="entry name" value="PUTATIVE PHOSPHOTRANSFERASE"/>
    <property type="match status" value="1"/>
</dbReference>
<dbReference type="EMBL" id="CAJFCJ010000031">
    <property type="protein sequence ID" value="CAD5125990.1"/>
    <property type="molecule type" value="Genomic_DNA"/>
</dbReference>
<gene>
    <name evidence="4" type="ORF">DGYR_LOCUS13281</name>
</gene>
<dbReference type="InterPro" id="IPR002745">
    <property type="entry name" value="Ptrans_KptA/Tpt1"/>
</dbReference>
<proteinExistence type="predicted"/>
<dbReference type="EC" id="2.7.1.160" evidence="2"/>
<dbReference type="Gene3D" id="1.10.10.970">
    <property type="entry name" value="RNA 2'-phosphotransferase, Tpt1/KptA family, N-terminal domain"/>
    <property type="match status" value="1"/>
</dbReference>
<evidence type="ECO:0000313" key="4">
    <source>
        <dbReference type="EMBL" id="CAD5125990.1"/>
    </source>
</evidence>
<dbReference type="AlphaFoldDB" id="A0A7I8WCZ6"/>
<evidence type="ECO:0000256" key="1">
    <source>
        <dbReference type="ARBA" id="ARBA00003343"/>
    </source>
</evidence>
<keyword evidence="5" id="KW-1185">Reference proteome</keyword>
<dbReference type="GO" id="GO:0000215">
    <property type="term" value="F:tRNA 2'-phosphotransferase activity"/>
    <property type="evidence" value="ECO:0007669"/>
    <property type="project" value="UniProtKB-EC"/>
</dbReference>
<dbReference type="InterPro" id="IPR042080">
    <property type="entry name" value="RNA_2'-PTrans_N"/>
</dbReference>
<comment type="catalytic activity">
    <reaction evidence="3">
        <text>2'-phospho-[ligated tRNA] + NAD(+) = mature tRNA + ADP-alpha-D-ribose 1'',2''-cyclic phosphate + nicotinamide</text>
        <dbReference type="Rhea" id="RHEA:23324"/>
        <dbReference type="Rhea" id="RHEA-COMP:11106"/>
        <dbReference type="Rhea" id="RHEA-COMP:11107"/>
        <dbReference type="ChEBI" id="CHEBI:17154"/>
        <dbReference type="ChEBI" id="CHEBI:57540"/>
        <dbReference type="ChEBI" id="CHEBI:76596"/>
        <dbReference type="ChEBI" id="CHEBI:82883"/>
        <dbReference type="ChEBI" id="CHEBI:85027"/>
        <dbReference type="EC" id="2.7.1.160"/>
    </reaction>
</comment>
<dbReference type="OrthoDB" id="419694at2759"/>
<dbReference type="SMART" id="SM00367">
    <property type="entry name" value="LRR_CC"/>
    <property type="match status" value="3"/>
</dbReference>
<dbReference type="Pfam" id="PF01885">
    <property type="entry name" value="PTS_2-RNA"/>
    <property type="match status" value="1"/>
</dbReference>
<dbReference type="SUPFAM" id="SSF52047">
    <property type="entry name" value="RNI-like"/>
    <property type="match status" value="1"/>
</dbReference>
<dbReference type="Proteomes" id="UP000549394">
    <property type="component" value="Unassembled WGS sequence"/>
</dbReference>
<accession>A0A7I8WCZ6</accession>
<dbReference type="InterPro" id="IPR032675">
    <property type="entry name" value="LRR_dom_sf"/>
</dbReference>
<organism evidence="4 5">
    <name type="scientific">Dimorphilus gyrociliatus</name>
    <dbReference type="NCBI Taxonomy" id="2664684"/>
    <lineage>
        <taxon>Eukaryota</taxon>
        <taxon>Metazoa</taxon>
        <taxon>Spiralia</taxon>
        <taxon>Lophotrochozoa</taxon>
        <taxon>Annelida</taxon>
        <taxon>Polychaeta</taxon>
        <taxon>Polychaeta incertae sedis</taxon>
        <taxon>Dinophilidae</taxon>
        <taxon>Dimorphilus</taxon>
    </lineage>
</organism>